<dbReference type="PANTHER" id="PTHR33392:SF6">
    <property type="entry name" value="POLYISOPRENYL-TEICHOIC ACID--PEPTIDOGLYCAN TEICHOIC ACID TRANSFERASE TAGU"/>
    <property type="match status" value="1"/>
</dbReference>
<evidence type="ECO:0000256" key="2">
    <source>
        <dbReference type="SAM" id="MobiDB-lite"/>
    </source>
</evidence>
<organism evidence="5 6">
    <name type="scientific">Tessaracoccus aquimaris</name>
    <dbReference type="NCBI Taxonomy" id="1332264"/>
    <lineage>
        <taxon>Bacteria</taxon>
        <taxon>Bacillati</taxon>
        <taxon>Actinomycetota</taxon>
        <taxon>Actinomycetes</taxon>
        <taxon>Propionibacteriales</taxon>
        <taxon>Propionibacteriaceae</taxon>
        <taxon>Tessaracoccus</taxon>
    </lineage>
</organism>
<feature type="region of interest" description="Disordered" evidence="2">
    <location>
        <begin position="1"/>
        <end position="86"/>
    </location>
</feature>
<dbReference type="STRING" id="1332264.BW730_09435"/>
<accession>A0A1Q2CNK1</accession>
<dbReference type="KEGG" id="tes:BW730_09435"/>
<dbReference type="Gene3D" id="3.40.630.190">
    <property type="entry name" value="LCP protein"/>
    <property type="match status" value="1"/>
</dbReference>
<dbReference type="Pfam" id="PF03816">
    <property type="entry name" value="LytR_cpsA_psr"/>
    <property type="match status" value="1"/>
</dbReference>
<dbReference type="InterPro" id="IPR050922">
    <property type="entry name" value="LytR/CpsA/Psr_CW_biosynth"/>
</dbReference>
<evidence type="ECO:0000313" key="5">
    <source>
        <dbReference type="EMBL" id="AQP47679.1"/>
    </source>
</evidence>
<comment type="similarity">
    <text evidence="1">Belongs to the LytR/CpsA/Psr (LCP) family.</text>
</comment>
<evidence type="ECO:0000256" key="3">
    <source>
        <dbReference type="SAM" id="Phobius"/>
    </source>
</evidence>
<name>A0A1Q2CNK1_9ACTN</name>
<dbReference type="RefSeq" id="WP_077686011.1">
    <property type="nucleotide sequence ID" value="NZ_CP019606.1"/>
</dbReference>
<dbReference type="Proteomes" id="UP000188145">
    <property type="component" value="Chromosome"/>
</dbReference>
<dbReference type="NCBIfam" id="TIGR00350">
    <property type="entry name" value="lytR_cpsA_psr"/>
    <property type="match status" value="1"/>
</dbReference>
<evidence type="ECO:0000259" key="4">
    <source>
        <dbReference type="Pfam" id="PF03816"/>
    </source>
</evidence>
<dbReference type="EMBL" id="CP019606">
    <property type="protein sequence ID" value="AQP47679.1"/>
    <property type="molecule type" value="Genomic_DNA"/>
</dbReference>
<evidence type="ECO:0000313" key="6">
    <source>
        <dbReference type="Proteomes" id="UP000188145"/>
    </source>
</evidence>
<feature type="transmembrane region" description="Helical" evidence="3">
    <location>
        <begin position="89"/>
        <end position="112"/>
    </location>
</feature>
<dbReference type="PANTHER" id="PTHR33392">
    <property type="entry name" value="POLYISOPRENYL-TEICHOIC ACID--PEPTIDOGLYCAN TEICHOIC ACID TRANSFERASE TAGU"/>
    <property type="match status" value="1"/>
</dbReference>
<keyword evidence="3" id="KW-0472">Membrane</keyword>
<feature type="domain" description="Cell envelope-related transcriptional attenuator" evidence="4">
    <location>
        <begin position="163"/>
        <end position="305"/>
    </location>
</feature>
<evidence type="ECO:0000256" key="1">
    <source>
        <dbReference type="ARBA" id="ARBA00006068"/>
    </source>
</evidence>
<dbReference type="InterPro" id="IPR004474">
    <property type="entry name" value="LytR_CpsA_psr"/>
</dbReference>
<feature type="compositionally biased region" description="Basic and acidic residues" evidence="2">
    <location>
        <begin position="10"/>
        <end position="38"/>
    </location>
</feature>
<proteinExistence type="inferred from homology"/>
<keyword evidence="6" id="KW-1185">Reference proteome</keyword>
<dbReference type="AlphaFoldDB" id="A0A1Q2CNK1"/>
<protein>
    <recommendedName>
        <fullName evidence="4">Cell envelope-related transcriptional attenuator domain-containing protein</fullName>
    </recommendedName>
</protein>
<feature type="compositionally biased region" description="Pro residues" evidence="2">
    <location>
        <begin position="64"/>
        <end position="78"/>
    </location>
</feature>
<reference evidence="6" key="1">
    <citation type="submission" date="2017-02" db="EMBL/GenBank/DDBJ databases">
        <title>Tessaracoccus aquaemaris sp. nov., isolated from the intestine of a Korean rockfish, Sebastes schlegelii, in a marine aquaculture pond.</title>
        <authorList>
            <person name="Tak E.J."/>
            <person name="Bae J.-W."/>
        </authorList>
    </citation>
    <scope>NUCLEOTIDE SEQUENCE [LARGE SCALE GENOMIC DNA]</scope>
    <source>
        <strain evidence="6">NSG39</strain>
    </source>
</reference>
<keyword evidence="3" id="KW-0812">Transmembrane</keyword>
<gene>
    <name evidence="5" type="ORF">BW730_09435</name>
</gene>
<sequence>MTPREEDMDWLYRSEEPEHTAVMRPDEIEGIRRADSRRPQAPQEAQGGYPGDPATATGGSQRPPTGPPPSQPAPAGPPPRKRRRRRRPVLKTIGFLLLAWLLFLIGTPIYAWTIGTKVESAPAGERPAEQPGTTLLLVGSDARENLTDEERKELGTGSTEGRRTDTMMLLHVPTNGEPVLLSLPRDSLVEIPGRKQNKLNAAYAFGGAPLLVETVEHNTGIRVDGYLEVGFVGVVDMVDAVGGIEVCPTFDIDDRDSHLKLAKGCQTVDGVTALGYVRMRKADPRGDLGRMERQREVIGAIGKKVLSPMSVLNPVRYWQLNMAASKSLARGDDTGLGAMGAAGSGFLSIMTGKGISMTVPVSDPNARVSGLGSVMRWDKDASSQVFAAIASGDTTSLEKYRK</sequence>
<dbReference type="OrthoDB" id="9782542at2"/>
<keyword evidence="3" id="KW-1133">Transmembrane helix</keyword>